<evidence type="ECO:0000256" key="4">
    <source>
        <dbReference type="ARBA" id="ARBA00023136"/>
    </source>
</evidence>
<dbReference type="GO" id="GO:0005829">
    <property type="term" value="C:cytosol"/>
    <property type="evidence" value="ECO:0007669"/>
    <property type="project" value="TreeGrafter"/>
</dbReference>
<accession>A0A444UHE3</accession>
<name>A0A444UHE3_ACIRT</name>
<evidence type="ECO:0000313" key="7">
    <source>
        <dbReference type="Proteomes" id="UP000289886"/>
    </source>
</evidence>
<evidence type="ECO:0000256" key="2">
    <source>
        <dbReference type="ARBA" id="ARBA00022692"/>
    </source>
</evidence>
<comment type="caution">
    <text evidence="6">The sequence shown here is derived from an EMBL/GenBank/DDBJ whole genome shotgun (WGS) entry which is preliminary data.</text>
</comment>
<dbReference type="PANTHER" id="PTHR13608:SF3">
    <property type="entry name" value="ARMADILLO-LIKE HELICAL DOMAIN-CONTAINING PROTEIN 3"/>
    <property type="match status" value="1"/>
</dbReference>
<evidence type="ECO:0000256" key="3">
    <source>
        <dbReference type="ARBA" id="ARBA00022989"/>
    </source>
</evidence>
<dbReference type="PANTHER" id="PTHR13608">
    <property type="entry name" value="ARMADILLO-LIKE HELICAL DOMAIN-CONTAINING PROTEIN 3"/>
    <property type="match status" value="1"/>
</dbReference>
<reference evidence="6 7" key="1">
    <citation type="submission" date="2019-01" db="EMBL/GenBank/DDBJ databases">
        <title>Draft Genome and Complete Hox-Cluster Characterization of the Sterlet Sturgeon (Acipenser ruthenus).</title>
        <authorList>
            <person name="Wei Q."/>
        </authorList>
    </citation>
    <scope>NUCLEOTIDE SEQUENCE [LARGE SCALE GENOMIC DNA]</scope>
    <source>
        <strain evidence="6">WHYD16114868_AA</strain>
        <tissue evidence="6">Blood</tissue>
    </source>
</reference>
<evidence type="ECO:0000313" key="6">
    <source>
        <dbReference type="EMBL" id="RXM34589.1"/>
    </source>
</evidence>
<gene>
    <name evidence="6" type="ORF">EOD39_13969</name>
</gene>
<evidence type="ECO:0000259" key="5">
    <source>
        <dbReference type="SMART" id="SM01158"/>
    </source>
</evidence>
<dbReference type="InterPro" id="IPR013636">
    <property type="entry name" value="ARMH3_C"/>
</dbReference>
<sequence length="629" mass="71996">MAQVEKKAGLLRKSSASKKPLKEKVVLMYEEIFVREDPAKNNPRFWEELFLMKVNLEYLEGKLESLDGDELMKVKDNINSLFQHCIQALGEEHQIKVVNALQTLCALFRGVHQKNKSTSGFDIINMLMGFDKAELRMKVTDNISQNTILEYVMINSIFEAILQSVNPYIVKLSIVDDETTLNGKGLVISQALSEYNRQYKDKEEENQGGFFSALTTMVGSMFIADAEEKISVQTNEAILLALYEAVHLNRNFITVLAQSHPEIDLVKTPSAPVPTTPTAPLGTAPPSVDVMSSTELPLDPNLQTSNLLITFLKYSSIVMQDTKDEHRLNSAKLCLIILTCIAEDQYANAFLHDDNMNFRVNLHRMPMRHRKKGADKNIPSRPLVCAVLDLMVEFIVTHMMKEFPMDLYIRCVQVVHKLICYQKKCRVRLHYTWRELWSALINLVKFLMSNETVLLTKYNVFHLALLVINLFNMFITYGDTFLPTPSSYDELYYEIVRMHQVFDNLYCMVLRLSTNAGQWKEAASKVTLALVNIRAIINHFNPKIESYAAVNHISQLSEEQVLEVVRSNYDTLTLKLQDGLDQYERYSEQPKEAAFFKELVRSISLNVRKNVSLNTLSQDVLLKEFSSIS</sequence>
<dbReference type="SMART" id="SM01158">
    <property type="entry name" value="DUF1741"/>
    <property type="match status" value="1"/>
</dbReference>
<comment type="subcellular location">
    <subcellularLocation>
        <location evidence="1">Membrane</location>
    </subcellularLocation>
</comment>
<keyword evidence="7" id="KW-1185">Reference proteome</keyword>
<dbReference type="AlphaFoldDB" id="A0A444UHE3"/>
<dbReference type="GO" id="GO:0016020">
    <property type="term" value="C:membrane"/>
    <property type="evidence" value="ECO:0007669"/>
    <property type="project" value="UniProtKB-SubCell"/>
</dbReference>
<keyword evidence="3" id="KW-1133">Transmembrane helix</keyword>
<dbReference type="EMBL" id="SCEB01214567">
    <property type="protein sequence ID" value="RXM34589.1"/>
    <property type="molecule type" value="Genomic_DNA"/>
</dbReference>
<keyword evidence="2" id="KW-0812">Transmembrane</keyword>
<dbReference type="Proteomes" id="UP000289886">
    <property type="component" value="Unassembled WGS sequence"/>
</dbReference>
<organism evidence="6 7">
    <name type="scientific">Acipenser ruthenus</name>
    <name type="common">Sterlet sturgeon</name>
    <dbReference type="NCBI Taxonomy" id="7906"/>
    <lineage>
        <taxon>Eukaryota</taxon>
        <taxon>Metazoa</taxon>
        <taxon>Chordata</taxon>
        <taxon>Craniata</taxon>
        <taxon>Vertebrata</taxon>
        <taxon>Euteleostomi</taxon>
        <taxon>Actinopterygii</taxon>
        <taxon>Chondrostei</taxon>
        <taxon>Acipenseriformes</taxon>
        <taxon>Acipenseridae</taxon>
        <taxon>Acipenser</taxon>
    </lineage>
</organism>
<dbReference type="InterPro" id="IPR039868">
    <property type="entry name" value="ARMD3-like"/>
</dbReference>
<feature type="domain" description="Armadillo-like helical" evidence="5">
    <location>
        <begin position="375"/>
        <end position="611"/>
    </location>
</feature>
<keyword evidence="4" id="KW-0472">Membrane</keyword>
<proteinExistence type="predicted"/>
<protein>
    <submittedName>
        <fullName evidence="6">UPF0668 protein C10orf76</fullName>
    </submittedName>
</protein>
<dbReference type="Pfam" id="PF08427">
    <property type="entry name" value="ARMH3_C"/>
    <property type="match status" value="1"/>
</dbReference>
<evidence type="ECO:0000256" key="1">
    <source>
        <dbReference type="ARBA" id="ARBA00004370"/>
    </source>
</evidence>